<dbReference type="OrthoDB" id="10019582at2759"/>
<keyword evidence="5" id="KW-1133">Transmembrane helix</keyword>
<gene>
    <name evidence="9" type="ORF">TrCOL_g8038</name>
</gene>
<accession>A0A9W7L393</accession>
<dbReference type="AlphaFoldDB" id="A0A9W7L393"/>
<dbReference type="Proteomes" id="UP001165065">
    <property type="component" value="Unassembled WGS sequence"/>
</dbReference>
<dbReference type="InterPro" id="IPR007734">
    <property type="entry name" value="Heparan_SO4_2-O-STrfase"/>
</dbReference>
<name>A0A9W7L393_9STRA</name>
<evidence type="ECO:0000256" key="2">
    <source>
        <dbReference type="ARBA" id="ARBA00022679"/>
    </source>
</evidence>
<protein>
    <recommendedName>
        <fullName evidence="11">Sulfotransferase</fullName>
    </recommendedName>
</protein>
<proteinExistence type="predicted"/>
<evidence type="ECO:0000256" key="8">
    <source>
        <dbReference type="ARBA" id="ARBA00023180"/>
    </source>
</evidence>
<dbReference type="EMBL" id="BRYA01000593">
    <property type="protein sequence ID" value="GMI24778.1"/>
    <property type="molecule type" value="Genomic_DNA"/>
</dbReference>
<keyword evidence="6" id="KW-0333">Golgi apparatus</keyword>
<sequence length="406" mass="45339">MMLLGGASEKEGYDRCHGVCKVKGGLIGRNNDFLDCVPRDPHSVLFLRIPKSASTRFLTLAERVKKRKGFLSGDFPDHKDAVMGPVAKVWNPRDSLVKKDDEEIAKYYRGVGAKMNLHAIGHIGRGGVLESIFGSLSGEKATTGGFDQGFMTDAKGRNLRMLWYGHMFLPDFEHLRQFEADTDSWKIPSVVTFVRDPILRLGSGYNYVRFGARSKQHREDVLTFLGNQTLTDCIFDEACGTKNRLRQMCSIQARYLCGGGEECFVHWHTVDKENYVEKLGKLVEVAKRNMESKILFTGVVEEMQESMGVLEALLPTYFEGIKAESDNLKKAGKEGDNFERDIRKGVALNVAKEYAKPTDDERKRIVAEGVCWADFEVYEHAKKLLKERLGSGGCASTGGGRTGGEL</sequence>
<evidence type="ECO:0000256" key="1">
    <source>
        <dbReference type="ARBA" id="ARBA00004323"/>
    </source>
</evidence>
<dbReference type="GO" id="GO:0008146">
    <property type="term" value="F:sulfotransferase activity"/>
    <property type="evidence" value="ECO:0007669"/>
    <property type="project" value="InterPro"/>
</dbReference>
<dbReference type="PANTHER" id="PTHR12129:SF15">
    <property type="entry name" value="URONYL 2-SULFOTRANSFERASE"/>
    <property type="match status" value="1"/>
</dbReference>
<organism evidence="9 10">
    <name type="scientific">Triparma columacea</name>
    <dbReference type="NCBI Taxonomy" id="722753"/>
    <lineage>
        <taxon>Eukaryota</taxon>
        <taxon>Sar</taxon>
        <taxon>Stramenopiles</taxon>
        <taxon>Ochrophyta</taxon>
        <taxon>Bolidophyceae</taxon>
        <taxon>Parmales</taxon>
        <taxon>Triparmaceae</taxon>
        <taxon>Triparma</taxon>
    </lineage>
</organism>
<dbReference type="PANTHER" id="PTHR12129">
    <property type="entry name" value="HEPARAN SULFATE 2-O-SULFOTRANSFERASE"/>
    <property type="match status" value="1"/>
</dbReference>
<evidence type="ECO:0000256" key="4">
    <source>
        <dbReference type="ARBA" id="ARBA00022968"/>
    </source>
</evidence>
<evidence type="ECO:0000256" key="3">
    <source>
        <dbReference type="ARBA" id="ARBA00022692"/>
    </source>
</evidence>
<evidence type="ECO:0000256" key="6">
    <source>
        <dbReference type="ARBA" id="ARBA00023034"/>
    </source>
</evidence>
<evidence type="ECO:0000313" key="10">
    <source>
        <dbReference type="Proteomes" id="UP001165065"/>
    </source>
</evidence>
<evidence type="ECO:0000313" key="9">
    <source>
        <dbReference type="EMBL" id="GMI24778.1"/>
    </source>
</evidence>
<keyword evidence="4" id="KW-0735">Signal-anchor</keyword>
<comment type="caution">
    <text evidence="9">The sequence shown here is derived from an EMBL/GenBank/DDBJ whole genome shotgun (WGS) entry which is preliminary data.</text>
</comment>
<keyword evidence="10" id="KW-1185">Reference proteome</keyword>
<evidence type="ECO:0000256" key="7">
    <source>
        <dbReference type="ARBA" id="ARBA00023136"/>
    </source>
</evidence>
<dbReference type="Gene3D" id="3.40.50.300">
    <property type="entry name" value="P-loop containing nucleotide triphosphate hydrolases"/>
    <property type="match status" value="1"/>
</dbReference>
<evidence type="ECO:0000256" key="5">
    <source>
        <dbReference type="ARBA" id="ARBA00022989"/>
    </source>
</evidence>
<keyword evidence="8" id="KW-0325">Glycoprotein</keyword>
<reference evidence="10" key="1">
    <citation type="journal article" date="2023" name="Commun. Biol.">
        <title>Genome analysis of Parmales, the sister group of diatoms, reveals the evolutionary specialization of diatoms from phago-mixotrophs to photoautotrophs.</title>
        <authorList>
            <person name="Ban H."/>
            <person name="Sato S."/>
            <person name="Yoshikawa S."/>
            <person name="Yamada K."/>
            <person name="Nakamura Y."/>
            <person name="Ichinomiya M."/>
            <person name="Sato N."/>
            <person name="Blanc-Mathieu R."/>
            <person name="Endo H."/>
            <person name="Kuwata A."/>
            <person name="Ogata H."/>
        </authorList>
    </citation>
    <scope>NUCLEOTIDE SEQUENCE [LARGE SCALE GENOMIC DNA]</scope>
</reference>
<dbReference type="GO" id="GO:0000139">
    <property type="term" value="C:Golgi membrane"/>
    <property type="evidence" value="ECO:0007669"/>
    <property type="project" value="UniProtKB-SubCell"/>
</dbReference>
<keyword evidence="7" id="KW-0472">Membrane</keyword>
<evidence type="ECO:0008006" key="11">
    <source>
        <dbReference type="Google" id="ProtNLM"/>
    </source>
</evidence>
<comment type="subcellular location">
    <subcellularLocation>
        <location evidence="1">Golgi apparatus membrane</location>
        <topology evidence="1">Single-pass type II membrane protein</topology>
    </subcellularLocation>
</comment>
<dbReference type="InterPro" id="IPR027417">
    <property type="entry name" value="P-loop_NTPase"/>
</dbReference>
<keyword evidence="2" id="KW-0808">Transferase</keyword>
<keyword evidence="3" id="KW-0812">Transmembrane</keyword>